<feature type="region of interest" description="Disordered" evidence="4">
    <location>
        <begin position="1"/>
        <end position="26"/>
    </location>
</feature>
<evidence type="ECO:0000259" key="5">
    <source>
        <dbReference type="PROSITE" id="PS50191"/>
    </source>
</evidence>
<evidence type="ECO:0000256" key="3">
    <source>
        <dbReference type="ARBA" id="ARBA00038020"/>
    </source>
</evidence>
<gene>
    <name evidence="6" type="ORF">OEZ85_009018</name>
</gene>
<comment type="similarity">
    <text evidence="3">Belongs to the SFH family.</text>
</comment>
<evidence type="ECO:0000256" key="2">
    <source>
        <dbReference type="ARBA" id="ARBA00004395"/>
    </source>
</evidence>
<dbReference type="CDD" id="cd00170">
    <property type="entry name" value="SEC14"/>
    <property type="match status" value="1"/>
</dbReference>
<dbReference type="InterPro" id="IPR036865">
    <property type="entry name" value="CRAL-TRIO_dom_sf"/>
</dbReference>
<sequence>MTSQEGSSSGGYQDPEPAAAAAAEQEVEHFLQPHAPHAAAGAAKQLPVFISDPEPAWLTPDIKQRYLHAAFTVRGAKQNARQAHEWRQKFGVDGAFERPVPYHTAVTTAFPTYTLMDESPERHAVITSKVGCIKDLCNLVFHPPDGTAGVPLEDLEYTMAVLNEYLTKVAAPRPLPGGSQVQIFDLEGFKLSMVNGELITLFKMLGRFVQYYPERVHAAFVINAPRWFATPWKLLSSFLDANTKSRVMVVADAKEILPVLAHHLGGMHNVPQAWGGSNTTPFHDYPAHQRMLAFAKKLNEGQQQQQQQQQQ</sequence>
<proteinExistence type="inferred from homology"/>
<name>A0ABY8TKI6_TETOB</name>
<evidence type="ECO:0000256" key="4">
    <source>
        <dbReference type="SAM" id="MobiDB-lite"/>
    </source>
</evidence>
<dbReference type="Proteomes" id="UP001244341">
    <property type="component" value="Chromosome 1b"/>
</dbReference>
<comment type="subcellular location">
    <subcellularLocation>
        <location evidence="1">Cell membrane</location>
        <topology evidence="1">Peripheral membrane protein</topology>
    </subcellularLocation>
    <subcellularLocation>
        <location evidence="2">Golgi apparatus membrane</location>
        <topology evidence="2">Peripheral membrane protein</topology>
    </subcellularLocation>
</comment>
<evidence type="ECO:0000313" key="6">
    <source>
        <dbReference type="EMBL" id="WIA09629.1"/>
    </source>
</evidence>
<evidence type="ECO:0000256" key="1">
    <source>
        <dbReference type="ARBA" id="ARBA00004202"/>
    </source>
</evidence>
<reference evidence="6 7" key="1">
    <citation type="submission" date="2023-05" db="EMBL/GenBank/DDBJ databases">
        <title>A 100% complete, gapless, phased diploid assembly of the Scenedesmus obliquus UTEX 3031 genome.</title>
        <authorList>
            <person name="Biondi T.C."/>
            <person name="Hanschen E.R."/>
            <person name="Kwon T."/>
            <person name="Eng W."/>
            <person name="Kruse C.P.S."/>
            <person name="Koehler S.I."/>
            <person name="Kunde Y."/>
            <person name="Gleasner C.D."/>
            <person name="You Mak K.T."/>
            <person name="Polle J."/>
            <person name="Hovde B.T."/>
            <person name="Starkenburg S.R."/>
        </authorList>
    </citation>
    <scope>NUCLEOTIDE SEQUENCE [LARGE SCALE GENOMIC DNA]</scope>
    <source>
        <strain evidence="6 7">DOE0152z</strain>
    </source>
</reference>
<dbReference type="PANTHER" id="PTHR45657:SF1">
    <property type="entry name" value="CRAL-TRIO DOMAIN-CONTAINING PROTEIN YKL091C-RELATED"/>
    <property type="match status" value="1"/>
</dbReference>
<dbReference type="Pfam" id="PF00650">
    <property type="entry name" value="CRAL_TRIO"/>
    <property type="match status" value="1"/>
</dbReference>
<dbReference type="PANTHER" id="PTHR45657">
    <property type="entry name" value="CRAL-TRIO DOMAIN-CONTAINING PROTEIN YKL091C-RELATED"/>
    <property type="match status" value="1"/>
</dbReference>
<feature type="domain" description="CRAL-TRIO" evidence="5">
    <location>
        <begin position="103"/>
        <end position="282"/>
    </location>
</feature>
<dbReference type="SMART" id="SM00516">
    <property type="entry name" value="SEC14"/>
    <property type="match status" value="1"/>
</dbReference>
<dbReference type="InterPro" id="IPR051026">
    <property type="entry name" value="PI/PC_transfer"/>
</dbReference>
<organism evidence="6 7">
    <name type="scientific">Tetradesmus obliquus</name>
    <name type="common">Green alga</name>
    <name type="synonym">Acutodesmus obliquus</name>
    <dbReference type="NCBI Taxonomy" id="3088"/>
    <lineage>
        <taxon>Eukaryota</taxon>
        <taxon>Viridiplantae</taxon>
        <taxon>Chlorophyta</taxon>
        <taxon>core chlorophytes</taxon>
        <taxon>Chlorophyceae</taxon>
        <taxon>CS clade</taxon>
        <taxon>Sphaeropleales</taxon>
        <taxon>Scenedesmaceae</taxon>
        <taxon>Tetradesmus</taxon>
    </lineage>
</organism>
<dbReference type="EMBL" id="CP126208">
    <property type="protein sequence ID" value="WIA09629.1"/>
    <property type="molecule type" value="Genomic_DNA"/>
</dbReference>
<dbReference type="PROSITE" id="PS50191">
    <property type="entry name" value="CRAL_TRIO"/>
    <property type="match status" value="1"/>
</dbReference>
<accession>A0ABY8TKI6</accession>
<keyword evidence="7" id="KW-1185">Reference proteome</keyword>
<protein>
    <recommendedName>
        <fullName evidence="5">CRAL-TRIO domain-containing protein</fullName>
    </recommendedName>
</protein>
<feature type="compositionally biased region" description="Polar residues" evidence="4">
    <location>
        <begin position="1"/>
        <end position="11"/>
    </location>
</feature>
<dbReference type="InterPro" id="IPR001251">
    <property type="entry name" value="CRAL-TRIO_dom"/>
</dbReference>
<evidence type="ECO:0000313" key="7">
    <source>
        <dbReference type="Proteomes" id="UP001244341"/>
    </source>
</evidence>
<dbReference type="SUPFAM" id="SSF52087">
    <property type="entry name" value="CRAL/TRIO domain"/>
    <property type="match status" value="1"/>
</dbReference>
<dbReference type="Gene3D" id="3.40.525.10">
    <property type="entry name" value="CRAL-TRIO lipid binding domain"/>
    <property type="match status" value="1"/>
</dbReference>